<evidence type="ECO:0000313" key="2">
    <source>
        <dbReference type="Proteomes" id="UP001055811"/>
    </source>
</evidence>
<name>A0ACB9DTF7_CICIN</name>
<proteinExistence type="predicted"/>
<dbReference type="Proteomes" id="UP001055811">
    <property type="component" value="Linkage Group LG04"/>
</dbReference>
<gene>
    <name evidence="1" type="ORF">L2E82_20115</name>
</gene>
<reference evidence="1 2" key="2">
    <citation type="journal article" date="2022" name="Mol. Ecol. Resour.">
        <title>The genomes of chicory, endive, great burdock and yacon provide insights into Asteraceae paleo-polyploidization history and plant inulin production.</title>
        <authorList>
            <person name="Fan W."/>
            <person name="Wang S."/>
            <person name="Wang H."/>
            <person name="Wang A."/>
            <person name="Jiang F."/>
            <person name="Liu H."/>
            <person name="Zhao H."/>
            <person name="Xu D."/>
            <person name="Zhang Y."/>
        </authorList>
    </citation>
    <scope>NUCLEOTIDE SEQUENCE [LARGE SCALE GENOMIC DNA]</scope>
    <source>
        <strain evidence="2">cv. Punajuju</strain>
        <tissue evidence="1">Leaves</tissue>
    </source>
</reference>
<accession>A0ACB9DTF7</accession>
<evidence type="ECO:0000313" key="1">
    <source>
        <dbReference type="EMBL" id="KAI3749501.1"/>
    </source>
</evidence>
<comment type="caution">
    <text evidence="1">The sequence shown here is derived from an EMBL/GenBank/DDBJ whole genome shotgun (WGS) entry which is preliminary data.</text>
</comment>
<sequence length="247" mass="27366">MSANETETNLTEEERKKLEKLQAIPVKFLRLVQQLGLSPDESVAAQFLYRPTLIAGRQTGQSFSLDAAKRKAMELEVEGNDDLDFSVNILVIGKAGVGKTATINSIFGEEKTGISAFQPATDSVKEIRGMVGGVAVRVFDTPGLRSSGMDQGFNKSVLSSAKKLTKKNPADIRNIDVMDDTIRKVIQLHGKTTTSLYTLSSNTLYFSLHHSCLVDMILFLVRALLLLGIMPNFQIFMKEFTKWNFIK</sequence>
<protein>
    <submittedName>
        <fullName evidence="1">Uncharacterized protein</fullName>
    </submittedName>
</protein>
<keyword evidence="2" id="KW-1185">Reference proteome</keyword>
<dbReference type="EMBL" id="CM042012">
    <property type="protein sequence ID" value="KAI3749501.1"/>
    <property type="molecule type" value="Genomic_DNA"/>
</dbReference>
<reference evidence="2" key="1">
    <citation type="journal article" date="2022" name="Mol. Ecol. Resour.">
        <title>The genomes of chicory, endive, great burdock and yacon provide insights into Asteraceae palaeo-polyploidization history and plant inulin production.</title>
        <authorList>
            <person name="Fan W."/>
            <person name="Wang S."/>
            <person name="Wang H."/>
            <person name="Wang A."/>
            <person name="Jiang F."/>
            <person name="Liu H."/>
            <person name="Zhao H."/>
            <person name="Xu D."/>
            <person name="Zhang Y."/>
        </authorList>
    </citation>
    <scope>NUCLEOTIDE SEQUENCE [LARGE SCALE GENOMIC DNA]</scope>
    <source>
        <strain evidence="2">cv. Punajuju</strain>
    </source>
</reference>
<organism evidence="1 2">
    <name type="scientific">Cichorium intybus</name>
    <name type="common">Chicory</name>
    <dbReference type="NCBI Taxonomy" id="13427"/>
    <lineage>
        <taxon>Eukaryota</taxon>
        <taxon>Viridiplantae</taxon>
        <taxon>Streptophyta</taxon>
        <taxon>Embryophyta</taxon>
        <taxon>Tracheophyta</taxon>
        <taxon>Spermatophyta</taxon>
        <taxon>Magnoliopsida</taxon>
        <taxon>eudicotyledons</taxon>
        <taxon>Gunneridae</taxon>
        <taxon>Pentapetalae</taxon>
        <taxon>asterids</taxon>
        <taxon>campanulids</taxon>
        <taxon>Asterales</taxon>
        <taxon>Asteraceae</taxon>
        <taxon>Cichorioideae</taxon>
        <taxon>Cichorieae</taxon>
        <taxon>Cichoriinae</taxon>
        <taxon>Cichorium</taxon>
    </lineage>
</organism>